<dbReference type="Proteomes" id="UP000557772">
    <property type="component" value="Unassembled WGS sequence"/>
</dbReference>
<dbReference type="InterPro" id="IPR037483">
    <property type="entry name" value="YjjU-like"/>
</dbReference>
<evidence type="ECO:0000256" key="3">
    <source>
        <dbReference type="ARBA" id="ARBA00023098"/>
    </source>
</evidence>
<keyword evidence="1 4" id="KW-0378">Hydrolase</keyword>
<feature type="active site" description="Proton acceptor" evidence="4">
    <location>
        <position position="165"/>
    </location>
</feature>
<dbReference type="Pfam" id="PF01734">
    <property type="entry name" value="Patatin"/>
    <property type="match status" value="1"/>
</dbReference>
<dbReference type="InterPro" id="IPR050301">
    <property type="entry name" value="NTE"/>
</dbReference>
<reference evidence="6 7" key="1">
    <citation type="submission" date="2020-05" db="EMBL/GenBank/DDBJ databases">
        <title>Flexivirga sp. ID2601S isolated from air conditioner.</title>
        <authorList>
            <person name="Kim D.H."/>
        </authorList>
    </citation>
    <scope>NUCLEOTIDE SEQUENCE [LARGE SCALE GENOMIC DNA]</scope>
    <source>
        <strain evidence="6 7">ID2601S</strain>
    </source>
</reference>
<dbReference type="GO" id="GO:0016042">
    <property type="term" value="P:lipid catabolic process"/>
    <property type="evidence" value="ECO:0007669"/>
    <property type="project" value="UniProtKB-UniRule"/>
</dbReference>
<dbReference type="Gene3D" id="3.40.1090.10">
    <property type="entry name" value="Cytosolic phospholipase A2 catalytic domain"/>
    <property type="match status" value="2"/>
</dbReference>
<dbReference type="InterPro" id="IPR002641">
    <property type="entry name" value="PNPLA_dom"/>
</dbReference>
<dbReference type="InterPro" id="IPR045943">
    <property type="entry name" value="DUF6363"/>
</dbReference>
<keyword evidence="3 4" id="KW-0443">Lipid metabolism</keyword>
<dbReference type="Pfam" id="PF19890">
    <property type="entry name" value="DUF6363"/>
    <property type="match status" value="1"/>
</dbReference>
<proteinExistence type="predicted"/>
<feature type="short sequence motif" description="DGA/G" evidence="4">
    <location>
        <begin position="165"/>
        <end position="167"/>
    </location>
</feature>
<dbReference type="PROSITE" id="PS51635">
    <property type="entry name" value="PNPLA"/>
    <property type="match status" value="1"/>
</dbReference>
<feature type="active site" description="Nucleophile" evidence="4">
    <location>
        <position position="40"/>
    </location>
</feature>
<dbReference type="InterPro" id="IPR016035">
    <property type="entry name" value="Acyl_Trfase/lysoPLipase"/>
</dbReference>
<keyword evidence="2 4" id="KW-0442">Lipid degradation</keyword>
<feature type="domain" description="PNPLA" evidence="5">
    <location>
        <begin position="7"/>
        <end position="180"/>
    </location>
</feature>
<feature type="short sequence motif" description="GXSXG" evidence="4">
    <location>
        <begin position="38"/>
        <end position="42"/>
    </location>
</feature>
<evidence type="ECO:0000256" key="4">
    <source>
        <dbReference type="PROSITE-ProRule" id="PRU01161"/>
    </source>
</evidence>
<dbReference type="PANTHER" id="PTHR14226:SF25">
    <property type="entry name" value="PHOSPHOESTERASE"/>
    <property type="match status" value="1"/>
</dbReference>
<evidence type="ECO:0000313" key="7">
    <source>
        <dbReference type="Proteomes" id="UP000557772"/>
    </source>
</evidence>
<dbReference type="CDD" id="cd07208">
    <property type="entry name" value="Pat_hypo_Ecoli_yjju_like"/>
    <property type="match status" value="1"/>
</dbReference>
<organism evidence="6 7">
    <name type="scientific">Flexivirga aerilata</name>
    <dbReference type="NCBI Taxonomy" id="1656889"/>
    <lineage>
        <taxon>Bacteria</taxon>
        <taxon>Bacillati</taxon>
        <taxon>Actinomycetota</taxon>
        <taxon>Actinomycetes</taxon>
        <taxon>Micrococcales</taxon>
        <taxon>Dermacoccaceae</taxon>
        <taxon>Flexivirga</taxon>
    </lineage>
</organism>
<evidence type="ECO:0000313" key="6">
    <source>
        <dbReference type="EMBL" id="NNG41297.1"/>
    </source>
</evidence>
<comment type="caution">
    <text evidence="6">The sequence shown here is derived from an EMBL/GenBank/DDBJ whole genome shotgun (WGS) entry which is preliminary data.</text>
</comment>
<comment type="caution">
    <text evidence="4">Lacks conserved residue(s) required for the propagation of feature annotation.</text>
</comment>
<dbReference type="SUPFAM" id="SSF52151">
    <property type="entry name" value="FabD/lysophospholipase-like"/>
    <property type="match status" value="1"/>
</dbReference>
<dbReference type="AlphaFoldDB" id="A0A849AND7"/>
<protein>
    <submittedName>
        <fullName evidence="6">Patatin family protein</fullName>
    </submittedName>
</protein>
<name>A0A849AND7_9MICO</name>
<keyword evidence="7" id="KW-1185">Reference proteome</keyword>
<sequence>MITDTALVLEGGAMRGSFSAGLVVTLIEEQIRLDWVGGISSGSTNASNYVTRDAWRAKASFTTFAQDPQFGGWGSFVRGKGFFNSRYIYQESGLPGAALPFDWDTFAASDDEWRIGAFEATTGETVYWGRKDMPTLLDVVTRVQASSSMPVLMPPVKLDGHLYVDGALGESGGIPLDIAERDGYEKFLVVLTQPRDYVKSEQGHDRFFRAYYRKYPAVADAMALRAKRYNATRERLFELEKQGKAYVFVPTRDPVSNGERRLDVLEASYRDGYEQAQRELPAIREFLGL</sequence>
<dbReference type="PANTHER" id="PTHR14226">
    <property type="entry name" value="NEUROPATHY TARGET ESTERASE/SWISS CHEESE D.MELANOGASTER"/>
    <property type="match status" value="1"/>
</dbReference>
<accession>A0A849AND7</accession>
<evidence type="ECO:0000259" key="5">
    <source>
        <dbReference type="PROSITE" id="PS51635"/>
    </source>
</evidence>
<evidence type="ECO:0000256" key="2">
    <source>
        <dbReference type="ARBA" id="ARBA00022963"/>
    </source>
</evidence>
<dbReference type="GO" id="GO:0016787">
    <property type="term" value="F:hydrolase activity"/>
    <property type="evidence" value="ECO:0007669"/>
    <property type="project" value="UniProtKB-UniRule"/>
</dbReference>
<gene>
    <name evidence="6" type="ORF">HJ588_18720</name>
</gene>
<dbReference type="EMBL" id="JABENB010000003">
    <property type="protein sequence ID" value="NNG41297.1"/>
    <property type="molecule type" value="Genomic_DNA"/>
</dbReference>
<evidence type="ECO:0000256" key="1">
    <source>
        <dbReference type="ARBA" id="ARBA00022801"/>
    </source>
</evidence>